<evidence type="ECO:0000256" key="1">
    <source>
        <dbReference type="SAM" id="Phobius"/>
    </source>
</evidence>
<proteinExistence type="predicted"/>
<dbReference type="Proteomes" id="UP001215598">
    <property type="component" value="Unassembled WGS sequence"/>
</dbReference>
<protein>
    <submittedName>
        <fullName evidence="2">Uncharacterized protein</fullName>
    </submittedName>
</protein>
<keyword evidence="3" id="KW-1185">Reference proteome</keyword>
<dbReference type="EMBL" id="JARKIB010000112">
    <property type="protein sequence ID" value="KAJ7738352.1"/>
    <property type="molecule type" value="Genomic_DNA"/>
</dbReference>
<evidence type="ECO:0000313" key="2">
    <source>
        <dbReference type="EMBL" id="KAJ7738352.1"/>
    </source>
</evidence>
<accession>A0AAD7MZ22</accession>
<dbReference type="CDD" id="cd11296">
    <property type="entry name" value="O-FucT_like"/>
    <property type="match status" value="1"/>
</dbReference>
<comment type="caution">
    <text evidence="2">The sequence shown here is derived from an EMBL/GenBank/DDBJ whole genome shotgun (WGS) entry which is preliminary data.</text>
</comment>
<name>A0AAD7MZ22_9AGAR</name>
<feature type="transmembrane region" description="Helical" evidence="1">
    <location>
        <begin position="51"/>
        <end position="71"/>
    </location>
</feature>
<dbReference type="AlphaFoldDB" id="A0AAD7MZ22"/>
<organism evidence="2 3">
    <name type="scientific">Mycena metata</name>
    <dbReference type="NCBI Taxonomy" id="1033252"/>
    <lineage>
        <taxon>Eukaryota</taxon>
        <taxon>Fungi</taxon>
        <taxon>Dikarya</taxon>
        <taxon>Basidiomycota</taxon>
        <taxon>Agaricomycotina</taxon>
        <taxon>Agaricomycetes</taxon>
        <taxon>Agaricomycetidae</taxon>
        <taxon>Agaricales</taxon>
        <taxon>Marasmiineae</taxon>
        <taxon>Mycenaceae</taxon>
        <taxon>Mycena</taxon>
    </lineage>
</organism>
<keyword evidence="1" id="KW-1133">Transmembrane helix</keyword>
<keyword evidence="1" id="KW-0472">Membrane</keyword>
<evidence type="ECO:0000313" key="3">
    <source>
        <dbReference type="Proteomes" id="UP001215598"/>
    </source>
</evidence>
<keyword evidence="1" id="KW-0812">Transmembrane</keyword>
<sequence>MNLWRTLLRLVPGQSHKDEYELLPEASHHDRPPRGRRRAHGYCRFFTLRRLCMLLAIVPLLIMVGILLSGIPPTYSDIRTYEAKLPQHNATALSLAEHPPLYLRFPGHLWGRGLNNVLQEAILMGYLAHMAGRAFVFEDYTWSHSPLPYTIYDFALRATRIPLNAFVAGPLSGGPLPSPDERAFQKRAVSAAFYEKVCPRAAIRSVSSVGAPTDVEGAAIIDWWVKRLSESDVQDVRCVEIDTSEQPAFDGFLFGSPRVLSLLPGLYTSPILGAFAWSPLVHSAVVRNFAVLRPPDPAALYPPARHSPASSPDATTDPHRTLAGLVAVHLRRGDYKRHCPRLSQWGAGYMGFNSHPALPDRFTIPPFGNITTKEDIEDYYLVHCLPSPEQLAARLHVVRAEHAQQYPGAAPLKRVYILTNAWGWFVNSVRRELVRDGWEEVWGSGDIVLDAAQAGVGMAVDMRIGEGAEVFLGNGFSSLTSNIVMLRLARGLEPASNRFL</sequence>
<reference evidence="2" key="1">
    <citation type="submission" date="2023-03" db="EMBL/GenBank/DDBJ databases">
        <title>Massive genome expansion in bonnet fungi (Mycena s.s.) driven by repeated elements and novel gene families across ecological guilds.</title>
        <authorList>
            <consortium name="Lawrence Berkeley National Laboratory"/>
            <person name="Harder C.B."/>
            <person name="Miyauchi S."/>
            <person name="Viragh M."/>
            <person name="Kuo A."/>
            <person name="Thoen E."/>
            <person name="Andreopoulos B."/>
            <person name="Lu D."/>
            <person name="Skrede I."/>
            <person name="Drula E."/>
            <person name="Henrissat B."/>
            <person name="Morin E."/>
            <person name="Kohler A."/>
            <person name="Barry K."/>
            <person name="LaButti K."/>
            <person name="Morin E."/>
            <person name="Salamov A."/>
            <person name="Lipzen A."/>
            <person name="Mereny Z."/>
            <person name="Hegedus B."/>
            <person name="Baldrian P."/>
            <person name="Stursova M."/>
            <person name="Weitz H."/>
            <person name="Taylor A."/>
            <person name="Grigoriev I.V."/>
            <person name="Nagy L.G."/>
            <person name="Martin F."/>
            <person name="Kauserud H."/>
        </authorList>
    </citation>
    <scope>NUCLEOTIDE SEQUENCE</scope>
    <source>
        <strain evidence="2">CBHHK182m</strain>
    </source>
</reference>
<dbReference type="Gene3D" id="3.40.50.11350">
    <property type="match status" value="1"/>
</dbReference>
<gene>
    <name evidence="2" type="ORF">B0H16DRAFT_96482</name>
</gene>